<dbReference type="EMBL" id="CP000431">
    <property type="protein sequence ID" value="ABG92173.1"/>
    <property type="molecule type" value="Genomic_DNA"/>
</dbReference>
<dbReference type="HOGENOM" id="CLU_1853653_0_0_11"/>
<name>Q0SJW3_RHOJR</name>
<dbReference type="KEGG" id="rha:RHA1_ro00337"/>
<evidence type="ECO:0000313" key="2">
    <source>
        <dbReference type="EMBL" id="ABG92173.1"/>
    </source>
</evidence>
<dbReference type="Gene3D" id="3.40.50.970">
    <property type="match status" value="1"/>
</dbReference>
<feature type="region of interest" description="Disordered" evidence="1">
    <location>
        <begin position="116"/>
        <end position="138"/>
    </location>
</feature>
<accession>Q0SJW3</accession>
<reference evidence="3" key="1">
    <citation type="journal article" date="2006" name="Proc. Natl. Acad. Sci. U.S.A.">
        <title>The complete genome of Rhodococcus sp. RHA1 provides insights into a catabolic powerhouse.</title>
        <authorList>
            <person name="McLeod M.P."/>
            <person name="Warren R.L."/>
            <person name="Hsiao W.W.L."/>
            <person name="Araki N."/>
            <person name="Myhre M."/>
            <person name="Fernandes C."/>
            <person name="Miyazawa D."/>
            <person name="Wong W."/>
            <person name="Lillquist A.L."/>
            <person name="Wang D."/>
            <person name="Dosanjh M."/>
            <person name="Hara H."/>
            <person name="Petrescu A."/>
            <person name="Morin R.D."/>
            <person name="Yang G."/>
            <person name="Stott J.M."/>
            <person name="Schein J.E."/>
            <person name="Shin H."/>
            <person name="Smailus D."/>
            <person name="Siddiqui A.S."/>
            <person name="Marra M.A."/>
            <person name="Jones S.J.M."/>
            <person name="Holt R."/>
            <person name="Brinkman F.S.L."/>
            <person name="Miyauchi K."/>
            <person name="Fukuda M."/>
            <person name="Davies J.E."/>
            <person name="Mohn W.W."/>
            <person name="Eltis L.D."/>
        </authorList>
    </citation>
    <scope>NUCLEOTIDE SEQUENCE [LARGE SCALE GENOMIC DNA]</scope>
    <source>
        <strain evidence="3">RHA1</strain>
    </source>
</reference>
<organism evidence="2 3">
    <name type="scientific">Rhodococcus jostii (strain RHA1)</name>
    <dbReference type="NCBI Taxonomy" id="101510"/>
    <lineage>
        <taxon>Bacteria</taxon>
        <taxon>Bacillati</taxon>
        <taxon>Actinomycetota</taxon>
        <taxon>Actinomycetes</taxon>
        <taxon>Mycobacteriales</taxon>
        <taxon>Nocardiaceae</taxon>
        <taxon>Rhodococcus</taxon>
    </lineage>
</organism>
<dbReference type="eggNOG" id="COG1071">
    <property type="taxonomic scope" value="Bacteria"/>
</dbReference>
<dbReference type="InterPro" id="IPR029061">
    <property type="entry name" value="THDP-binding"/>
</dbReference>
<gene>
    <name evidence="2" type="ordered locus">RHA1_ro00337</name>
</gene>
<dbReference type="PATRIC" id="fig|101510.16.peg.365"/>
<sequence length="138" mass="15153">MAEQIDDYFTTTVAAMATTTRPGLIDHDRPVEAGSSLSVQQTLDLFDSQLGSRHLDLVARRLRAKGEGFYTIGSSGHEGNAVVAGALRPTDPALLHYRSGAFGFPGPFASGVVRLRRQRHRDQHQDAEGVDRRELRQP</sequence>
<dbReference type="AlphaFoldDB" id="Q0SJW3"/>
<protein>
    <recommendedName>
        <fullName evidence="4">Transketolase</fullName>
    </recommendedName>
</protein>
<feature type="compositionally biased region" description="Basic and acidic residues" evidence="1">
    <location>
        <begin position="123"/>
        <end position="138"/>
    </location>
</feature>
<evidence type="ECO:0000256" key="1">
    <source>
        <dbReference type="SAM" id="MobiDB-lite"/>
    </source>
</evidence>
<evidence type="ECO:0008006" key="4">
    <source>
        <dbReference type="Google" id="ProtNLM"/>
    </source>
</evidence>
<dbReference type="SUPFAM" id="SSF52518">
    <property type="entry name" value="Thiamin diphosphate-binding fold (THDP-binding)"/>
    <property type="match status" value="1"/>
</dbReference>
<proteinExistence type="predicted"/>
<dbReference type="Proteomes" id="UP000008710">
    <property type="component" value="Chromosome"/>
</dbReference>
<dbReference type="GO" id="GO:0000287">
    <property type="term" value="F:magnesium ion binding"/>
    <property type="evidence" value="ECO:0007669"/>
    <property type="project" value="UniProtKB-ARBA"/>
</dbReference>
<evidence type="ECO:0000313" key="3">
    <source>
        <dbReference type="Proteomes" id="UP000008710"/>
    </source>
</evidence>